<evidence type="ECO:0000313" key="12">
    <source>
        <dbReference type="Proteomes" id="UP001281305"/>
    </source>
</evidence>
<proteinExistence type="inferred from homology"/>
<sequence>MIELADQLPPRVGATVKQLLKIKSFFLIISTFILALTFFLVVVFRYILESDLFAYEEWLLPMCFWLFFLGSAVGTYDDTQIKADILEEWFKNPRAIWMRRVILTAIELIITIFLVYWAVLMLRDELASYPQWQTTIALRIPFFVPRLGIFVGLVFMALYSALHLYVLLKLGVDAFAKQLEADAEAKRVEREAEQ</sequence>
<comment type="function">
    <text evidence="9">Part of the tripartite ATP-independent periplasmic (TRAP) transport system.</text>
</comment>
<feature type="transmembrane region" description="Helical" evidence="9">
    <location>
        <begin position="147"/>
        <end position="168"/>
    </location>
</feature>
<keyword evidence="7 9" id="KW-0472">Membrane</keyword>
<dbReference type="EMBL" id="CP146607">
    <property type="protein sequence ID" value="WYK20114.1"/>
    <property type="molecule type" value="Genomic_DNA"/>
</dbReference>
<geneLocation type="plasmid" evidence="11 12">
    <name>unnamed1</name>
</geneLocation>
<keyword evidence="11" id="KW-0614">Plasmid</keyword>
<feature type="transmembrane region" description="Helical" evidence="9">
    <location>
        <begin position="25"/>
        <end position="46"/>
    </location>
</feature>
<evidence type="ECO:0000256" key="5">
    <source>
        <dbReference type="ARBA" id="ARBA00022692"/>
    </source>
</evidence>
<gene>
    <name evidence="11" type="ORF">RZS32_018690</name>
</gene>
<keyword evidence="5 9" id="KW-0812">Transmembrane</keyword>
<evidence type="ECO:0000256" key="2">
    <source>
        <dbReference type="ARBA" id="ARBA00022448"/>
    </source>
</evidence>
<dbReference type="InterPro" id="IPR007387">
    <property type="entry name" value="TRAP_DctQ"/>
</dbReference>
<dbReference type="RefSeq" id="WP_339106916.1">
    <property type="nucleotide sequence ID" value="NZ_CP146607.1"/>
</dbReference>
<feature type="domain" description="Tripartite ATP-independent periplasmic transporters DctQ component" evidence="10">
    <location>
        <begin position="35"/>
        <end position="168"/>
    </location>
</feature>
<comment type="similarity">
    <text evidence="8 9">Belongs to the TRAP transporter small permease family.</text>
</comment>
<keyword evidence="3" id="KW-1003">Cell membrane</keyword>
<protein>
    <recommendedName>
        <fullName evidence="9">TRAP transporter small permease protein</fullName>
    </recommendedName>
</protein>
<feature type="transmembrane region" description="Helical" evidence="9">
    <location>
        <begin position="97"/>
        <end position="119"/>
    </location>
</feature>
<comment type="subunit">
    <text evidence="9">The complex comprises the extracytoplasmic solute receptor protein and the two transmembrane proteins.</text>
</comment>
<evidence type="ECO:0000256" key="3">
    <source>
        <dbReference type="ARBA" id="ARBA00022475"/>
    </source>
</evidence>
<name>A0ABZ2TKC3_9RHOB</name>
<evidence type="ECO:0000259" key="10">
    <source>
        <dbReference type="Pfam" id="PF04290"/>
    </source>
</evidence>
<keyword evidence="12" id="KW-1185">Reference proteome</keyword>
<dbReference type="Proteomes" id="UP001281305">
    <property type="component" value="Plasmid unnamed1"/>
</dbReference>
<keyword evidence="6 9" id="KW-1133">Transmembrane helix</keyword>
<evidence type="ECO:0000256" key="6">
    <source>
        <dbReference type="ARBA" id="ARBA00022989"/>
    </source>
</evidence>
<organism evidence="11 12">
    <name type="scientific">Roseovarius rhodophyticola</name>
    <dbReference type="NCBI Taxonomy" id="3080827"/>
    <lineage>
        <taxon>Bacteria</taxon>
        <taxon>Pseudomonadati</taxon>
        <taxon>Pseudomonadota</taxon>
        <taxon>Alphaproteobacteria</taxon>
        <taxon>Rhodobacterales</taxon>
        <taxon>Roseobacteraceae</taxon>
        <taxon>Roseovarius</taxon>
    </lineage>
</organism>
<evidence type="ECO:0000256" key="4">
    <source>
        <dbReference type="ARBA" id="ARBA00022519"/>
    </source>
</evidence>
<evidence type="ECO:0000313" key="11">
    <source>
        <dbReference type="EMBL" id="WYK20114.1"/>
    </source>
</evidence>
<dbReference type="PANTHER" id="PTHR35011">
    <property type="entry name" value="2,3-DIKETO-L-GULONATE TRAP TRANSPORTER SMALL PERMEASE PROTEIN YIAM"/>
    <property type="match status" value="1"/>
</dbReference>
<evidence type="ECO:0000256" key="9">
    <source>
        <dbReference type="RuleBase" id="RU369079"/>
    </source>
</evidence>
<reference evidence="11 12" key="1">
    <citation type="submission" date="2024-02" db="EMBL/GenBank/DDBJ databases">
        <title>Roseovarius strain W115 nov., isolated from a marine algae.</title>
        <authorList>
            <person name="Lee M.W."/>
            <person name="Lee J.K."/>
            <person name="Kim J.M."/>
            <person name="Choi D.G."/>
            <person name="Baek J.H."/>
            <person name="Bayburt H."/>
            <person name="Jung J.J."/>
            <person name="Han D.M."/>
            <person name="Jeon C.O."/>
        </authorList>
    </citation>
    <scope>NUCLEOTIDE SEQUENCE [LARGE SCALE GENOMIC DNA]</scope>
    <source>
        <strain evidence="11 12">W115</strain>
        <plasmid evidence="11 12">unnamed1</plasmid>
    </source>
</reference>
<feature type="transmembrane region" description="Helical" evidence="9">
    <location>
        <begin position="58"/>
        <end position="76"/>
    </location>
</feature>
<evidence type="ECO:0000256" key="1">
    <source>
        <dbReference type="ARBA" id="ARBA00004429"/>
    </source>
</evidence>
<dbReference type="Pfam" id="PF04290">
    <property type="entry name" value="DctQ"/>
    <property type="match status" value="1"/>
</dbReference>
<comment type="subcellular location">
    <subcellularLocation>
        <location evidence="1 9">Cell inner membrane</location>
        <topology evidence="1 9">Multi-pass membrane protein</topology>
    </subcellularLocation>
</comment>
<evidence type="ECO:0000256" key="8">
    <source>
        <dbReference type="ARBA" id="ARBA00038436"/>
    </source>
</evidence>
<keyword evidence="2 9" id="KW-0813">Transport</keyword>
<dbReference type="InterPro" id="IPR055348">
    <property type="entry name" value="DctQ"/>
</dbReference>
<evidence type="ECO:0000256" key="7">
    <source>
        <dbReference type="ARBA" id="ARBA00023136"/>
    </source>
</evidence>
<accession>A0ABZ2TKC3</accession>
<keyword evidence="4 9" id="KW-0997">Cell inner membrane</keyword>